<evidence type="ECO:0000259" key="6">
    <source>
        <dbReference type="Pfam" id="PF09436"/>
    </source>
</evidence>
<evidence type="ECO:0000256" key="1">
    <source>
        <dbReference type="ARBA" id="ARBA00022670"/>
    </source>
</evidence>
<dbReference type="GO" id="GO:0046872">
    <property type="term" value="F:metal ion binding"/>
    <property type="evidence" value="ECO:0007669"/>
    <property type="project" value="UniProtKB-KW"/>
</dbReference>
<organism evidence="8">
    <name type="scientific">Cupriavidus necator</name>
    <name type="common">Alcaligenes eutrophus</name>
    <name type="synonym">Ralstonia eutropha</name>
    <dbReference type="NCBI Taxonomy" id="106590"/>
    <lineage>
        <taxon>Bacteria</taxon>
        <taxon>Pseudomonadati</taxon>
        <taxon>Pseudomonadota</taxon>
        <taxon>Betaproteobacteria</taxon>
        <taxon>Burkholderiales</taxon>
        <taxon>Burkholderiaceae</taxon>
        <taxon>Cupriavidus</taxon>
    </lineage>
</organism>
<reference evidence="8" key="1">
    <citation type="submission" date="2016-09" db="EMBL/GenBank/DDBJ databases">
        <authorList>
            <person name="Capua I."/>
            <person name="De Benedictis P."/>
            <person name="Joannis T."/>
            <person name="Lombin L.H."/>
            <person name="Cattoli G."/>
        </authorList>
    </citation>
    <scope>NUCLEOTIDE SEQUENCE</scope>
    <source>
        <strain evidence="8">B9</strain>
    </source>
</reference>
<name>A0A1K0IVZ1_CUPNE</name>
<keyword evidence="4" id="KW-0862">Zinc</keyword>
<dbReference type="AlphaFoldDB" id="A0A1K0IVZ1"/>
<protein>
    <recommendedName>
        <fullName evidence="9">PRTRC system protein A</fullName>
    </recommendedName>
</protein>
<dbReference type="InterPro" id="IPR018560">
    <property type="entry name" value="DUF2016"/>
</dbReference>
<evidence type="ECO:0000256" key="2">
    <source>
        <dbReference type="ARBA" id="ARBA00022723"/>
    </source>
</evidence>
<proteinExistence type="predicted"/>
<evidence type="ECO:0000256" key="3">
    <source>
        <dbReference type="ARBA" id="ARBA00022801"/>
    </source>
</evidence>
<keyword evidence="1" id="KW-0645">Protease</keyword>
<keyword evidence="5" id="KW-0482">Metalloprotease</keyword>
<accession>A0A1K0IVZ1</accession>
<dbReference type="RefSeq" id="WP_340526885.1">
    <property type="nucleotide sequence ID" value="NZ_FMSH01000308.1"/>
</dbReference>
<gene>
    <name evidence="8" type="ORF">CNECB9_3760010</name>
</gene>
<feature type="domain" description="JAB" evidence="7">
    <location>
        <begin position="81"/>
        <end position="178"/>
    </location>
</feature>
<dbReference type="EMBL" id="FMSH01000308">
    <property type="protein sequence ID" value="SCU77318.1"/>
    <property type="molecule type" value="Genomic_DNA"/>
</dbReference>
<evidence type="ECO:0000259" key="7">
    <source>
        <dbReference type="Pfam" id="PF14464"/>
    </source>
</evidence>
<evidence type="ECO:0000256" key="4">
    <source>
        <dbReference type="ARBA" id="ARBA00022833"/>
    </source>
</evidence>
<dbReference type="InterPro" id="IPR028090">
    <property type="entry name" value="JAB_dom_prok"/>
</dbReference>
<sequence>MHPMDITLQQSFPTVMVPRFGDLVPLETTGERLLIAANGVFLEVSRPWLRLVRRVGQFDVKTAVPYGTAAEATELHCGKLPAHLIGEFAEMARAAMPNETGGWIAWNSTTGTFRLVAVTILSHGRDHLDYDRPALADGEVLVVDCHSHGKFPAGFSPTDNEDDQHDVKFAFVMGNCLAVTPSLCLRLCAKGLFEAVDRVPGDWYAAARAREVV</sequence>
<keyword evidence="3" id="KW-0378">Hydrolase</keyword>
<dbReference type="SUPFAM" id="SSF102712">
    <property type="entry name" value="JAB1/MPN domain"/>
    <property type="match status" value="1"/>
</dbReference>
<dbReference type="GO" id="GO:0006508">
    <property type="term" value="P:proteolysis"/>
    <property type="evidence" value="ECO:0007669"/>
    <property type="project" value="UniProtKB-KW"/>
</dbReference>
<evidence type="ECO:0000313" key="8">
    <source>
        <dbReference type="EMBL" id="SCU77318.1"/>
    </source>
</evidence>
<keyword evidence="2" id="KW-0479">Metal-binding</keyword>
<dbReference type="NCBIfam" id="TIGR03735">
    <property type="entry name" value="PRTRC_A"/>
    <property type="match status" value="1"/>
</dbReference>
<feature type="domain" description="DUF2016" evidence="6">
    <location>
        <begin position="2"/>
        <end position="75"/>
    </location>
</feature>
<evidence type="ECO:0000256" key="5">
    <source>
        <dbReference type="ARBA" id="ARBA00023049"/>
    </source>
</evidence>
<evidence type="ECO:0008006" key="9">
    <source>
        <dbReference type="Google" id="ProtNLM"/>
    </source>
</evidence>
<dbReference type="Pfam" id="PF09436">
    <property type="entry name" value="DUF2016"/>
    <property type="match status" value="1"/>
</dbReference>
<dbReference type="GO" id="GO:0008237">
    <property type="term" value="F:metallopeptidase activity"/>
    <property type="evidence" value="ECO:0007669"/>
    <property type="project" value="UniProtKB-KW"/>
</dbReference>
<dbReference type="InterPro" id="IPR022499">
    <property type="entry name" value="PRTRC_protein-A"/>
</dbReference>
<dbReference type="Pfam" id="PF14464">
    <property type="entry name" value="Prok-JAB"/>
    <property type="match status" value="1"/>
</dbReference>